<reference evidence="1" key="1">
    <citation type="journal article" date="2023" name="GigaByte">
        <title>Genome assembly of the bearded iris, Iris pallida Lam.</title>
        <authorList>
            <person name="Bruccoleri R.E."/>
            <person name="Oakeley E.J."/>
            <person name="Faust A.M.E."/>
            <person name="Altorfer M."/>
            <person name="Dessus-Babus S."/>
            <person name="Burckhardt D."/>
            <person name="Oertli M."/>
            <person name="Naumann U."/>
            <person name="Petersen F."/>
            <person name="Wong J."/>
        </authorList>
    </citation>
    <scope>NUCLEOTIDE SEQUENCE</scope>
    <source>
        <strain evidence="1">GSM-AAB239-AS_SAM_17_03QT</strain>
    </source>
</reference>
<reference evidence="1" key="2">
    <citation type="submission" date="2023-04" db="EMBL/GenBank/DDBJ databases">
        <authorList>
            <person name="Bruccoleri R.E."/>
            <person name="Oakeley E.J."/>
            <person name="Faust A.-M."/>
            <person name="Dessus-Babus S."/>
            <person name="Altorfer M."/>
            <person name="Burckhardt D."/>
            <person name="Oertli M."/>
            <person name="Naumann U."/>
            <person name="Petersen F."/>
            <person name="Wong J."/>
        </authorList>
    </citation>
    <scope>NUCLEOTIDE SEQUENCE</scope>
    <source>
        <strain evidence="1">GSM-AAB239-AS_SAM_17_03QT</strain>
        <tissue evidence="1">Leaf</tissue>
    </source>
</reference>
<accession>A0AAX6H2B7</accession>
<evidence type="ECO:0000313" key="2">
    <source>
        <dbReference type="Proteomes" id="UP001140949"/>
    </source>
</evidence>
<name>A0AAX6H2B7_IRIPA</name>
<dbReference type="Proteomes" id="UP001140949">
    <property type="component" value="Unassembled WGS sequence"/>
</dbReference>
<proteinExistence type="predicted"/>
<dbReference type="EMBL" id="JANAVB010013597">
    <property type="protein sequence ID" value="KAJ6835159.1"/>
    <property type="molecule type" value="Genomic_DNA"/>
</dbReference>
<dbReference type="AlphaFoldDB" id="A0AAX6H2B7"/>
<sequence length="47" mass="5351">MLWRGNCSTSIVGLILSPRRSGYAQFIVEDQTEIGNSLELFFLLIYV</sequence>
<comment type="caution">
    <text evidence="1">The sequence shown here is derived from an EMBL/GenBank/DDBJ whole genome shotgun (WGS) entry which is preliminary data.</text>
</comment>
<organism evidence="1 2">
    <name type="scientific">Iris pallida</name>
    <name type="common">Sweet iris</name>
    <dbReference type="NCBI Taxonomy" id="29817"/>
    <lineage>
        <taxon>Eukaryota</taxon>
        <taxon>Viridiplantae</taxon>
        <taxon>Streptophyta</taxon>
        <taxon>Embryophyta</taxon>
        <taxon>Tracheophyta</taxon>
        <taxon>Spermatophyta</taxon>
        <taxon>Magnoliopsida</taxon>
        <taxon>Liliopsida</taxon>
        <taxon>Asparagales</taxon>
        <taxon>Iridaceae</taxon>
        <taxon>Iridoideae</taxon>
        <taxon>Irideae</taxon>
        <taxon>Iris</taxon>
    </lineage>
</organism>
<evidence type="ECO:0000313" key="1">
    <source>
        <dbReference type="EMBL" id="KAJ6835159.1"/>
    </source>
</evidence>
<gene>
    <name evidence="1" type="ORF">M6B38_124310</name>
</gene>
<protein>
    <submittedName>
        <fullName evidence="1">Uncharacterized protein</fullName>
    </submittedName>
</protein>
<keyword evidence="2" id="KW-1185">Reference proteome</keyword>